<evidence type="ECO:0000256" key="7">
    <source>
        <dbReference type="ARBA" id="ARBA00023004"/>
    </source>
</evidence>
<dbReference type="GO" id="GO:0020037">
    <property type="term" value="F:heme binding"/>
    <property type="evidence" value="ECO:0007669"/>
    <property type="project" value="InterPro"/>
</dbReference>
<dbReference type="GO" id="GO:0006633">
    <property type="term" value="P:fatty acid biosynthetic process"/>
    <property type="evidence" value="ECO:0007669"/>
    <property type="project" value="UniProtKB-KW"/>
</dbReference>
<keyword evidence="5" id="KW-0925">Oxylipin biosynthesis</keyword>
<sequence length="481" mass="53356">MVPSFRPPATRPIPGSYGLPVLGPLRDRLDYFWFQGAEEFFRHRAAEHKSTVFRANIPPTFPFFLGVDPRVVAVVDADSFTALFDPALVDKRDVLIGPYSPGVGFTGGTRVGVYLDTEEPDHARTKAFVIDLLRRGARTWAAEFRSAVDDMLATVEADLNKADSAPASASYLLPLQKCIFRFLCKALVGADPAADSLVDRFGLFILDLWLGLQLLPTQKVGAIPQPLEELLLHSFPMPSFAIKPGYDLLYRFVEKHGAGAVSIGEKEHGIDRKDAINNILFVLGFNAFGGFSVFLPFLISEVGKAGRDGLRLRLREEVRRVLGDGGDVGFTAVREMPLARSTVYEVLRMQPPVPLQFGRARRDFVLRSHGAAYEVSKGELLCGYQPLAMRDPAVFDRPDEFVPERFLGNNGEKLLQYVYWSNGPETGEPTIGNKQCAAKEVVVATACMLLAELFRRYDDFECEGTSFTKLEKRQLTTPTPS</sequence>
<dbReference type="Proteomes" id="UP000729402">
    <property type="component" value="Unassembled WGS sequence"/>
</dbReference>
<organism evidence="14 15">
    <name type="scientific">Zizania palustris</name>
    <name type="common">Northern wild rice</name>
    <dbReference type="NCBI Taxonomy" id="103762"/>
    <lineage>
        <taxon>Eukaryota</taxon>
        <taxon>Viridiplantae</taxon>
        <taxon>Streptophyta</taxon>
        <taxon>Embryophyta</taxon>
        <taxon>Tracheophyta</taxon>
        <taxon>Spermatophyta</taxon>
        <taxon>Magnoliopsida</taxon>
        <taxon>Liliopsida</taxon>
        <taxon>Poales</taxon>
        <taxon>Poaceae</taxon>
        <taxon>BOP clade</taxon>
        <taxon>Oryzoideae</taxon>
        <taxon>Oryzeae</taxon>
        <taxon>Zizaniinae</taxon>
        <taxon>Zizania</taxon>
    </lineage>
</organism>
<comment type="function">
    <text evidence="11">Involved in the biosynthesis of jasmonic acid, a growth regulator that is implicated also as a signaling molecule in plant defense. Converts 13-hydroperoxylinolenic acid to 12,13-epoxylinolenic acid.</text>
</comment>
<dbReference type="GO" id="GO:0009978">
    <property type="term" value="F:allene oxide synthase activity"/>
    <property type="evidence" value="ECO:0007669"/>
    <property type="project" value="UniProtKB-EC"/>
</dbReference>
<evidence type="ECO:0000256" key="5">
    <source>
        <dbReference type="ARBA" id="ARBA00022767"/>
    </source>
</evidence>
<dbReference type="AlphaFoldDB" id="A0A8J5V3X2"/>
<keyword evidence="7" id="KW-0408">Iron</keyword>
<reference evidence="14" key="2">
    <citation type="submission" date="2021-02" db="EMBL/GenBank/DDBJ databases">
        <authorList>
            <person name="Kimball J.A."/>
            <person name="Haas M.W."/>
            <person name="Macchietto M."/>
            <person name="Kono T."/>
            <person name="Duquette J."/>
            <person name="Shao M."/>
        </authorList>
    </citation>
    <scope>NUCLEOTIDE SEQUENCE</scope>
    <source>
        <tissue evidence="14">Fresh leaf tissue</tissue>
    </source>
</reference>
<dbReference type="CDD" id="cd11071">
    <property type="entry name" value="CYP74"/>
    <property type="match status" value="1"/>
</dbReference>
<keyword evidence="2" id="KW-0444">Lipid biosynthesis</keyword>
<comment type="pathway">
    <text evidence="12">Lipid metabolism; oxylipin biosynthesis.</text>
</comment>
<evidence type="ECO:0000256" key="4">
    <source>
        <dbReference type="ARBA" id="ARBA00022723"/>
    </source>
</evidence>
<proteinExistence type="inferred from homology"/>
<evidence type="ECO:0000256" key="6">
    <source>
        <dbReference type="ARBA" id="ARBA00022832"/>
    </source>
</evidence>
<evidence type="ECO:0000256" key="9">
    <source>
        <dbReference type="ARBA" id="ARBA00023160"/>
    </source>
</evidence>
<name>A0A8J5V3X2_ZIZPA</name>
<evidence type="ECO:0000256" key="1">
    <source>
        <dbReference type="ARBA" id="ARBA00010617"/>
    </source>
</evidence>
<evidence type="ECO:0000313" key="14">
    <source>
        <dbReference type="EMBL" id="KAG8057857.1"/>
    </source>
</evidence>
<dbReference type="GO" id="GO:0004497">
    <property type="term" value="F:monooxygenase activity"/>
    <property type="evidence" value="ECO:0007669"/>
    <property type="project" value="InterPro"/>
</dbReference>
<dbReference type="PANTHER" id="PTHR24286">
    <property type="entry name" value="CYTOCHROME P450 26"/>
    <property type="match status" value="1"/>
</dbReference>
<keyword evidence="15" id="KW-1185">Reference proteome</keyword>
<dbReference type="PANTHER" id="PTHR24286:SF49">
    <property type="entry name" value="INACTIVE LINOLENATE HYDROPEROXIDE LYASE-RELATED"/>
    <property type="match status" value="1"/>
</dbReference>
<comment type="caution">
    <text evidence="14">The sequence shown here is derived from an EMBL/GenBank/DDBJ whole genome shotgun (WGS) entry which is preliminary data.</text>
</comment>
<keyword evidence="6" id="KW-0276">Fatty acid metabolism</keyword>
<accession>A0A8J5V3X2</accession>
<evidence type="ECO:0000256" key="13">
    <source>
        <dbReference type="ARBA" id="ARBA00067081"/>
    </source>
</evidence>
<gene>
    <name evidence="14" type="ORF">GUJ93_ZPchr0002g24861</name>
</gene>
<dbReference type="FunFam" id="1.10.630.10:FF:000024">
    <property type="entry name" value="Allene oxide synthase, chloroplastic"/>
    <property type="match status" value="1"/>
</dbReference>
<dbReference type="GO" id="GO:0005506">
    <property type="term" value="F:iron ion binding"/>
    <property type="evidence" value="ECO:0007669"/>
    <property type="project" value="InterPro"/>
</dbReference>
<keyword evidence="10" id="KW-0456">Lyase</keyword>
<keyword evidence="8" id="KW-0443">Lipid metabolism</keyword>
<comment type="similarity">
    <text evidence="1">Belongs to the cytochrome P450 family.</text>
</comment>
<dbReference type="Pfam" id="PF00067">
    <property type="entry name" value="p450"/>
    <property type="match status" value="1"/>
</dbReference>
<evidence type="ECO:0000256" key="2">
    <source>
        <dbReference type="ARBA" id="ARBA00022516"/>
    </source>
</evidence>
<evidence type="ECO:0000256" key="11">
    <source>
        <dbReference type="ARBA" id="ARBA00057103"/>
    </source>
</evidence>
<dbReference type="InterPro" id="IPR001128">
    <property type="entry name" value="Cyt_P450"/>
</dbReference>
<evidence type="ECO:0000313" key="15">
    <source>
        <dbReference type="Proteomes" id="UP000729402"/>
    </source>
</evidence>
<evidence type="ECO:0000256" key="12">
    <source>
        <dbReference type="ARBA" id="ARBA00060657"/>
    </source>
</evidence>
<protein>
    <recommendedName>
        <fullName evidence="13">hydroperoxide dehydratase</fullName>
        <ecNumber evidence="13">4.2.1.92</ecNumber>
    </recommendedName>
</protein>
<dbReference type="GO" id="GO:0031408">
    <property type="term" value="P:oxylipin biosynthetic process"/>
    <property type="evidence" value="ECO:0007669"/>
    <property type="project" value="UniProtKB-KW"/>
</dbReference>
<dbReference type="EMBL" id="JAAALK010000287">
    <property type="protein sequence ID" value="KAG8057857.1"/>
    <property type="molecule type" value="Genomic_DNA"/>
</dbReference>
<keyword evidence="4" id="KW-0479">Metal-binding</keyword>
<evidence type="ECO:0000256" key="8">
    <source>
        <dbReference type="ARBA" id="ARBA00023098"/>
    </source>
</evidence>
<dbReference type="GO" id="GO:0016705">
    <property type="term" value="F:oxidoreductase activity, acting on paired donors, with incorporation or reduction of molecular oxygen"/>
    <property type="evidence" value="ECO:0007669"/>
    <property type="project" value="InterPro"/>
</dbReference>
<dbReference type="GO" id="GO:0016125">
    <property type="term" value="P:sterol metabolic process"/>
    <property type="evidence" value="ECO:0007669"/>
    <property type="project" value="TreeGrafter"/>
</dbReference>
<evidence type="ECO:0000256" key="3">
    <source>
        <dbReference type="ARBA" id="ARBA00022617"/>
    </source>
</evidence>
<keyword evidence="9" id="KW-0275">Fatty acid biosynthesis</keyword>
<dbReference type="EC" id="4.2.1.92" evidence="13"/>
<keyword evidence="3" id="KW-0349">Heme</keyword>
<reference evidence="14" key="1">
    <citation type="journal article" date="2021" name="bioRxiv">
        <title>Whole Genome Assembly and Annotation of Northern Wild Rice, Zizania palustris L., Supports a Whole Genome Duplication in the Zizania Genus.</title>
        <authorList>
            <person name="Haas M."/>
            <person name="Kono T."/>
            <person name="Macchietto M."/>
            <person name="Millas R."/>
            <person name="McGilp L."/>
            <person name="Shao M."/>
            <person name="Duquette J."/>
            <person name="Hirsch C.N."/>
            <person name="Kimball J."/>
        </authorList>
    </citation>
    <scope>NUCLEOTIDE SEQUENCE</scope>
    <source>
        <tissue evidence="14">Fresh leaf tissue</tissue>
    </source>
</reference>
<evidence type="ECO:0000256" key="10">
    <source>
        <dbReference type="ARBA" id="ARBA00023239"/>
    </source>
</evidence>
<dbReference type="OrthoDB" id="2789670at2759"/>